<feature type="region of interest" description="Disordered" evidence="1">
    <location>
        <begin position="191"/>
        <end position="216"/>
    </location>
</feature>
<accession>A0A7C8ZMI3</accession>
<dbReference type="PANTHER" id="PTHR11203">
    <property type="entry name" value="CLEAVAGE AND POLYADENYLATION SPECIFICITY FACTOR FAMILY MEMBER"/>
    <property type="match status" value="1"/>
</dbReference>
<sequence length="216" mass="23613">MSGKPTKLDLDQNTQIDVRCQIHQLAFSAHTDSKGIMDLVKFLNPKHVILVHGEKPKMATLRGKIQTELGIPCYDPANNERVSIPSTHYVKADASVVFIHSSLCPNFDFRSIGPGGESDLGGEETKTGSGLEISDVRVSEGLLVVGKRKKAKVIHQDDLATILREPEWTSQSDSFNLKSDHTMLQKCAQPQLATDTVEDSPEVVHPGNQRGSTNSS</sequence>
<organism evidence="3">
    <name type="scientific">Opuntia streptacantha</name>
    <name type="common">Prickly pear cactus</name>
    <name type="synonym">Opuntia cardona</name>
    <dbReference type="NCBI Taxonomy" id="393608"/>
    <lineage>
        <taxon>Eukaryota</taxon>
        <taxon>Viridiplantae</taxon>
        <taxon>Streptophyta</taxon>
        <taxon>Embryophyta</taxon>
        <taxon>Tracheophyta</taxon>
        <taxon>Spermatophyta</taxon>
        <taxon>Magnoliopsida</taxon>
        <taxon>eudicotyledons</taxon>
        <taxon>Gunneridae</taxon>
        <taxon>Pentapetalae</taxon>
        <taxon>Caryophyllales</taxon>
        <taxon>Cactineae</taxon>
        <taxon>Cactaceae</taxon>
        <taxon>Opuntioideae</taxon>
        <taxon>Opuntia</taxon>
    </lineage>
</organism>
<protein>
    <recommendedName>
        <fullName evidence="2">Zn-dependent metallo-hydrolase RNA specificity domain-containing protein</fullName>
    </recommendedName>
</protein>
<dbReference type="GO" id="GO:0016180">
    <property type="term" value="P:snRNA processing"/>
    <property type="evidence" value="ECO:0007669"/>
    <property type="project" value="TreeGrafter"/>
</dbReference>
<dbReference type="InterPro" id="IPR011108">
    <property type="entry name" value="RMMBL"/>
</dbReference>
<dbReference type="Pfam" id="PF07521">
    <property type="entry name" value="RMMBL"/>
    <property type="match status" value="1"/>
</dbReference>
<reference evidence="3" key="2">
    <citation type="submission" date="2020-07" db="EMBL/GenBank/DDBJ databases">
        <authorList>
            <person name="Vera ALvarez R."/>
            <person name="Arias-Moreno D.M."/>
            <person name="Jimenez-Jacinto V."/>
            <person name="Jimenez-Bremont J.F."/>
            <person name="Swaminathan K."/>
            <person name="Moose S.P."/>
            <person name="Guerrero-Gonzalez M.L."/>
            <person name="Marino-Ramirez L."/>
            <person name="Landsman D."/>
            <person name="Rodriguez-Kessler M."/>
            <person name="Delgado-Sanchez P."/>
        </authorList>
    </citation>
    <scope>NUCLEOTIDE SEQUENCE</scope>
    <source>
        <tissue evidence="3">Cladode</tissue>
    </source>
</reference>
<reference evidence="3" key="1">
    <citation type="journal article" date="2013" name="J. Plant Res.">
        <title>Effect of fungi and light on seed germination of three Opuntia species from semiarid lands of central Mexico.</title>
        <authorList>
            <person name="Delgado-Sanchez P."/>
            <person name="Jimenez-Bremont J.F."/>
            <person name="Guerrero-Gonzalez Mde L."/>
            <person name="Flores J."/>
        </authorList>
    </citation>
    <scope>NUCLEOTIDE SEQUENCE</scope>
    <source>
        <tissue evidence="3">Cladode</tissue>
    </source>
</reference>
<dbReference type="AlphaFoldDB" id="A0A7C8ZMI3"/>
<dbReference type="SUPFAM" id="SSF56281">
    <property type="entry name" value="Metallo-hydrolase/oxidoreductase"/>
    <property type="match status" value="1"/>
</dbReference>
<evidence type="ECO:0000256" key="1">
    <source>
        <dbReference type="SAM" id="MobiDB-lite"/>
    </source>
</evidence>
<dbReference type="Gene3D" id="3.60.15.10">
    <property type="entry name" value="Ribonuclease Z/Hydroxyacylglutathione hydrolase-like"/>
    <property type="match status" value="1"/>
</dbReference>
<dbReference type="GO" id="GO:0004521">
    <property type="term" value="F:RNA endonuclease activity"/>
    <property type="evidence" value="ECO:0007669"/>
    <property type="project" value="TreeGrafter"/>
</dbReference>
<dbReference type="PANTHER" id="PTHR11203:SF37">
    <property type="entry name" value="INTEGRATOR COMPLEX SUBUNIT 11"/>
    <property type="match status" value="1"/>
</dbReference>
<dbReference type="EMBL" id="GISG01145242">
    <property type="protein sequence ID" value="MBA4646217.1"/>
    <property type="molecule type" value="Transcribed_RNA"/>
</dbReference>
<name>A0A7C8ZMI3_OPUST</name>
<dbReference type="InterPro" id="IPR050698">
    <property type="entry name" value="MBL"/>
</dbReference>
<proteinExistence type="predicted"/>
<dbReference type="InterPro" id="IPR036866">
    <property type="entry name" value="RibonucZ/Hydroxyglut_hydro"/>
</dbReference>
<feature type="domain" description="Zn-dependent metallo-hydrolase RNA specificity" evidence="2">
    <location>
        <begin position="16"/>
        <end position="74"/>
    </location>
</feature>
<evidence type="ECO:0000259" key="2">
    <source>
        <dbReference type="Pfam" id="PF07521"/>
    </source>
</evidence>
<evidence type="ECO:0000313" key="3">
    <source>
        <dbReference type="EMBL" id="MBA4646217.1"/>
    </source>
</evidence>
<dbReference type="GO" id="GO:0005634">
    <property type="term" value="C:nucleus"/>
    <property type="evidence" value="ECO:0007669"/>
    <property type="project" value="TreeGrafter"/>
</dbReference>